<organism evidence="1 2">
    <name type="scientific">Panagrolaimus sp. JU765</name>
    <dbReference type="NCBI Taxonomy" id="591449"/>
    <lineage>
        <taxon>Eukaryota</taxon>
        <taxon>Metazoa</taxon>
        <taxon>Ecdysozoa</taxon>
        <taxon>Nematoda</taxon>
        <taxon>Chromadorea</taxon>
        <taxon>Rhabditida</taxon>
        <taxon>Tylenchina</taxon>
        <taxon>Panagrolaimomorpha</taxon>
        <taxon>Panagrolaimoidea</taxon>
        <taxon>Panagrolaimidae</taxon>
        <taxon>Panagrolaimus</taxon>
    </lineage>
</organism>
<dbReference type="Proteomes" id="UP000887576">
    <property type="component" value="Unplaced"/>
</dbReference>
<evidence type="ECO:0000313" key="2">
    <source>
        <dbReference type="WBParaSite" id="JU765_v2.g11044.t1"/>
    </source>
</evidence>
<evidence type="ECO:0000313" key="1">
    <source>
        <dbReference type="Proteomes" id="UP000887576"/>
    </source>
</evidence>
<name>A0AC34PY15_9BILA</name>
<dbReference type="WBParaSite" id="JU765_v2.g11044.t1">
    <property type="protein sequence ID" value="JU765_v2.g11044.t1"/>
    <property type="gene ID" value="JU765_v2.g11044"/>
</dbReference>
<accession>A0AC34PY15</accession>
<reference evidence="2" key="1">
    <citation type="submission" date="2022-11" db="UniProtKB">
        <authorList>
            <consortium name="WormBaseParasite"/>
        </authorList>
    </citation>
    <scope>IDENTIFICATION</scope>
</reference>
<protein>
    <submittedName>
        <fullName evidence="2">Uncharacterized protein</fullName>
    </submittedName>
</protein>
<sequence length="104" mass="12234">MKKLFKFFTIFIHVILLFTILILAEEEKKKPVIVKYELMIIFVSVVVGEAGLTVGAYFLFKCLFKRDERKVQLEELDELYKALARKYSIGDEPEKKETPTKEKK</sequence>
<proteinExistence type="predicted"/>